<proteinExistence type="predicted"/>
<accession>A0A5C5YVW5</accession>
<evidence type="ECO:0000256" key="1">
    <source>
        <dbReference type="SAM" id="SignalP"/>
    </source>
</evidence>
<feature type="signal peptide" evidence="1">
    <location>
        <begin position="1"/>
        <end position="19"/>
    </location>
</feature>
<dbReference type="EMBL" id="SJPJ01000001">
    <property type="protein sequence ID" value="TWT78901.1"/>
    <property type="molecule type" value="Genomic_DNA"/>
</dbReference>
<organism evidence="2 3">
    <name type="scientific">Novipirellula herctigrandis</name>
    <dbReference type="NCBI Taxonomy" id="2527986"/>
    <lineage>
        <taxon>Bacteria</taxon>
        <taxon>Pseudomonadati</taxon>
        <taxon>Planctomycetota</taxon>
        <taxon>Planctomycetia</taxon>
        <taxon>Pirellulales</taxon>
        <taxon>Pirellulaceae</taxon>
        <taxon>Novipirellula</taxon>
    </lineage>
</organism>
<dbReference type="RefSeq" id="WP_146394050.1">
    <property type="nucleotide sequence ID" value="NZ_SJPJ01000001.1"/>
</dbReference>
<evidence type="ECO:0008006" key="4">
    <source>
        <dbReference type="Google" id="ProtNLM"/>
    </source>
</evidence>
<keyword evidence="1" id="KW-0732">Signal</keyword>
<feature type="chain" id="PRO_5022970796" description="Secreted protein" evidence="1">
    <location>
        <begin position="20"/>
        <end position="61"/>
    </location>
</feature>
<reference evidence="2 3" key="1">
    <citation type="submission" date="2019-02" db="EMBL/GenBank/DDBJ databases">
        <title>Deep-cultivation of Planctomycetes and their phenomic and genomic characterization uncovers novel biology.</title>
        <authorList>
            <person name="Wiegand S."/>
            <person name="Jogler M."/>
            <person name="Boedeker C."/>
            <person name="Pinto D."/>
            <person name="Vollmers J."/>
            <person name="Rivas-Marin E."/>
            <person name="Kohn T."/>
            <person name="Peeters S.H."/>
            <person name="Heuer A."/>
            <person name="Rast P."/>
            <person name="Oberbeckmann S."/>
            <person name="Bunk B."/>
            <person name="Jeske O."/>
            <person name="Meyerdierks A."/>
            <person name="Storesund J.E."/>
            <person name="Kallscheuer N."/>
            <person name="Luecker S."/>
            <person name="Lage O.M."/>
            <person name="Pohl T."/>
            <person name="Merkel B.J."/>
            <person name="Hornburger P."/>
            <person name="Mueller R.-W."/>
            <person name="Bruemmer F."/>
            <person name="Labrenz M."/>
            <person name="Spormann A.M."/>
            <person name="Op Den Camp H."/>
            <person name="Overmann J."/>
            <person name="Amann R."/>
            <person name="Jetten M.S.M."/>
            <person name="Mascher T."/>
            <person name="Medema M.H."/>
            <person name="Devos D.P."/>
            <person name="Kaster A.-K."/>
            <person name="Ovreas L."/>
            <person name="Rohde M."/>
            <person name="Galperin M.Y."/>
            <person name="Jogler C."/>
        </authorList>
    </citation>
    <scope>NUCLEOTIDE SEQUENCE [LARGE SCALE GENOMIC DNA]</scope>
    <source>
        <strain evidence="2 3">CA13</strain>
    </source>
</reference>
<name>A0A5C5YVW5_9BACT</name>
<evidence type="ECO:0000313" key="2">
    <source>
        <dbReference type="EMBL" id="TWT78901.1"/>
    </source>
</evidence>
<dbReference type="AlphaFoldDB" id="A0A5C5YVW5"/>
<gene>
    <name evidence="2" type="ORF">CA13_02980</name>
</gene>
<keyword evidence="3" id="KW-1185">Reference proteome</keyword>
<comment type="caution">
    <text evidence="2">The sequence shown here is derived from an EMBL/GenBank/DDBJ whole genome shotgun (WGS) entry which is preliminary data.</text>
</comment>
<evidence type="ECO:0000313" key="3">
    <source>
        <dbReference type="Proteomes" id="UP000315010"/>
    </source>
</evidence>
<dbReference type="Proteomes" id="UP000315010">
    <property type="component" value="Unassembled WGS sequence"/>
</dbReference>
<sequence length="61" mass="6421" precursor="true">MKKILLAVAVLAMTSFVGCEGPDSEIVVDKNEAAKYHIPADAMEQGMKDAAESAAKNAGKR</sequence>
<protein>
    <recommendedName>
        <fullName evidence="4">Secreted protein</fullName>
    </recommendedName>
</protein>
<dbReference type="PROSITE" id="PS51257">
    <property type="entry name" value="PROKAR_LIPOPROTEIN"/>
    <property type="match status" value="1"/>
</dbReference>